<evidence type="ECO:0000256" key="5">
    <source>
        <dbReference type="ARBA" id="ARBA00023136"/>
    </source>
</evidence>
<dbReference type="EMBL" id="JARTFS010000016">
    <property type="protein sequence ID" value="MED4403466.1"/>
    <property type="molecule type" value="Genomic_DNA"/>
</dbReference>
<feature type="transmembrane region" description="Helical" evidence="6">
    <location>
        <begin position="165"/>
        <end position="186"/>
    </location>
</feature>
<keyword evidence="4 6" id="KW-1133">Transmembrane helix</keyword>
<keyword evidence="5 6" id="KW-0472">Membrane</keyword>
<organism evidence="8 9">
    <name type="scientific">Metabacillus fastidiosus</name>
    <dbReference type="NCBI Taxonomy" id="1458"/>
    <lineage>
        <taxon>Bacteria</taxon>
        <taxon>Bacillati</taxon>
        <taxon>Bacillota</taxon>
        <taxon>Bacilli</taxon>
        <taxon>Bacillales</taxon>
        <taxon>Bacillaceae</taxon>
        <taxon>Metabacillus</taxon>
    </lineage>
</organism>
<evidence type="ECO:0000313" key="9">
    <source>
        <dbReference type="Proteomes" id="UP001342826"/>
    </source>
</evidence>
<dbReference type="RefSeq" id="WP_066234878.1">
    <property type="nucleotide sequence ID" value="NZ_JARTFQ010000001.1"/>
</dbReference>
<evidence type="ECO:0000256" key="1">
    <source>
        <dbReference type="ARBA" id="ARBA00004651"/>
    </source>
</evidence>
<dbReference type="InterPro" id="IPR020846">
    <property type="entry name" value="MFS_dom"/>
</dbReference>
<name>A0ABU6P5M1_9BACI</name>
<dbReference type="Gene3D" id="1.20.1250.20">
    <property type="entry name" value="MFS general substrate transporter like domains"/>
    <property type="match status" value="1"/>
</dbReference>
<dbReference type="CDD" id="cd17489">
    <property type="entry name" value="MFS_YfcJ_like"/>
    <property type="match status" value="1"/>
</dbReference>
<feature type="transmembrane region" description="Helical" evidence="6">
    <location>
        <begin position="79"/>
        <end position="97"/>
    </location>
</feature>
<evidence type="ECO:0000256" key="3">
    <source>
        <dbReference type="ARBA" id="ARBA00022692"/>
    </source>
</evidence>
<dbReference type="InterPro" id="IPR011701">
    <property type="entry name" value="MFS"/>
</dbReference>
<evidence type="ECO:0000259" key="7">
    <source>
        <dbReference type="PROSITE" id="PS50850"/>
    </source>
</evidence>
<reference evidence="8 9" key="1">
    <citation type="submission" date="2023-03" db="EMBL/GenBank/DDBJ databases">
        <title>Bacillus Genome Sequencing.</title>
        <authorList>
            <person name="Dunlap C."/>
        </authorList>
    </citation>
    <scope>NUCLEOTIDE SEQUENCE [LARGE SCALE GENOMIC DNA]</scope>
    <source>
        <strain evidence="8 9">NRS-1717</strain>
    </source>
</reference>
<dbReference type="PANTHER" id="PTHR23531">
    <property type="entry name" value="QUINOLENE RESISTANCE PROTEIN NORA"/>
    <property type="match status" value="1"/>
</dbReference>
<evidence type="ECO:0000256" key="6">
    <source>
        <dbReference type="SAM" id="Phobius"/>
    </source>
</evidence>
<feature type="transmembrane region" description="Helical" evidence="6">
    <location>
        <begin position="211"/>
        <end position="232"/>
    </location>
</feature>
<dbReference type="InterPro" id="IPR052714">
    <property type="entry name" value="MFS_Exporter"/>
</dbReference>
<dbReference type="SUPFAM" id="SSF103473">
    <property type="entry name" value="MFS general substrate transporter"/>
    <property type="match status" value="1"/>
</dbReference>
<keyword evidence="3 6" id="KW-0812">Transmembrane</keyword>
<comment type="caution">
    <text evidence="8">The sequence shown here is derived from an EMBL/GenBank/DDBJ whole genome shotgun (WGS) entry which is preliminary data.</text>
</comment>
<dbReference type="GeneID" id="301142961"/>
<sequence>MDEVKQPIWSKSFFSIFVSNFFMFLIFYALLTSLPIYVIDDLHRTKTEAGLIVTIFLLSAIIIRPFSGKLLEKFGKKRMLIISLIFFTISTFLYLVIEPFSLLLGLRFFHGIWFSIATTATGAMAADVIPARRRGEGLGYYAMSTNIAIVCGPFIALTLLQFIEFSLLFLILSLLMVVGLGLTFTVKTPEIESPLPQKARLSLEDLFEKRAIPIALIGCLVSFVYSSILSFISIYAKELGLLEAASYFFLTFAAAMVISRPFTGRLFDIKGANYVIYPAFFLFAIGLICLSATHSSFMLLLSGALIGLGYGSLAPSLQTLAVQSADVKRSGHATATYFTLYDTGIAIGSYTLGIIASLFGYSHLYFYVGLFLICIFLLYRWMQAQRKDLKLYPKESS</sequence>
<evidence type="ECO:0000256" key="2">
    <source>
        <dbReference type="ARBA" id="ARBA00022448"/>
    </source>
</evidence>
<keyword evidence="9" id="KW-1185">Reference proteome</keyword>
<feature type="transmembrane region" description="Helical" evidence="6">
    <location>
        <begin position="299"/>
        <end position="317"/>
    </location>
</feature>
<feature type="transmembrane region" description="Helical" evidence="6">
    <location>
        <begin position="12"/>
        <end position="37"/>
    </location>
</feature>
<dbReference type="PANTHER" id="PTHR23531:SF2">
    <property type="entry name" value="PERMEASE"/>
    <property type="match status" value="1"/>
</dbReference>
<feature type="transmembrane region" description="Helical" evidence="6">
    <location>
        <begin position="274"/>
        <end position="293"/>
    </location>
</feature>
<feature type="transmembrane region" description="Helical" evidence="6">
    <location>
        <begin position="49"/>
        <end position="67"/>
    </location>
</feature>
<feature type="transmembrane region" description="Helical" evidence="6">
    <location>
        <begin position="138"/>
        <end position="159"/>
    </location>
</feature>
<protein>
    <submittedName>
        <fullName evidence="8">MFS transporter</fullName>
    </submittedName>
</protein>
<evidence type="ECO:0000313" key="8">
    <source>
        <dbReference type="EMBL" id="MED4403466.1"/>
    </source>
</evidence>
<dbReference type="Pfam" id="PF07690">
    <property type="entry name" value="MFS_1"/>
    <property type="match status" value="1"/>
</dbReference>
<feature type="transmembrane region" description="Helical" evidence="6">
    <location>
        <begin position="244"/>
        <end position="262"/>
    </location>
</feature>
<dbReference type="Proteomes" id="UP001342826">
    <property type="component" value="Unassembled WGS sequence"/>
</dbReference>
<proteinExistence type="predicted"/>
<feature type="transmembrane region" description="Helical" evidence="6">
    <location>
        <begin position="364"/>
        <end position="382"/>
    </location>
</feature>
<accession>A0ABU6P5M1</accession>
<dbReference type="PROSITE" id="PS50850">
    <property type="entry name" value="MFS"/>
    <property type="match status" value="1"/>
</dbReference>
<evidence type="ECO:0000256" key="4">
    <source>
        <dbReference type="ARBA" id="ARBA00022989"/>
    </source>
</evidence>
<comment type="subcellular location">
    <subcellularLocation>
        <location evidence="1">Cell membrane</location>
        <topology evidence="1">Multi-pass membrane protein</topology>
    </subcellularLocation>
</comment>
<gene>
    <name evidence="8" type="ORF">P9271_19335</name>
</gene>
<dbReference type="InterPro" id="IPR036259">
    <property type="entry name" value="MFS_trans_sf"/>
</dbReference>
<feature type="transmembrane region" description="Helical" evidence="6">
    <location>
        <begin position="338"/>
        <end position="358"/>
    </location>
</feature>
<keyword evidence="2" id="KW-0813">Transport</keyword>
<feature type="domain" description="Major facilitator superfamily (MFS) profile" evidence="7">
    <location>
        <begin position="12"/>
        <end position="386"/>
    </location>
</feature>